<dbReference type="AlphaFoldDB" id="A0A382D5Y4"/>
<dbReference type="SUPFAM" id="SSF55874">
    <property type="entry name" value="ATPase domain of HSP90 chaperone/DNA topoisomerase II/histidine kinase"/>
    <property type="match status" value="1"/>
</dbReference>
<dbReference type="SUPFAM" id="SSF54211">
    <property type="entry name" value="Ribosomal protein S5 domain 2-like"/>
    <property type="match status" value="1"/>
</dbReference>
<dbReference type="CDD" id="cd00782">
    <property type="entry name" value="MutL_Trans"/>
    <property type="match status" value="1"/>
</dbReference>
<dbReference type="PROSITE" id="PS00058">
    <property type="entry name" value="DNA_MISMATCH_REPAIR_1"/>
    <property type="match status" value="1"/>
</dbReference>
<dbReference type="CDD" id="cd16926">
    <property type="entry name" value="HATPase_MutL-MLH-PMS-like"/>
    <property type="match status" value="1"/>
</dbReference>
<evidence type="ECO:0000313" key="5">
    <source>
        <dbReference type="EMBL" id="SVB33539.1"/>
    </source>
</evidence>
<dbReference type="EMBL" id="UINC01037684">
    <property type="protein sequence ID" value="SVB33539.1"/>
    <property type="molecule type" value="Genomic_DNA"/>
</dbReference>
<keyword evidence="2" id="KW-0227">DNA damage</keyword>
<feature type="non-terminal residue" evidence="5">
    <location>
        <position position="309"/>
    </location>
</feature>
<dbReference type="Gene3D" id="3.30.565.10">
    <property type="entry name" value="Histidine kinase-like ATPase, C-terminal domain"/>
    <property type="match status" value="1"/>
</dbReference>
<dbReference type="InterPro" id="IPR002099">
    <property type="entry name" value="MutL/Mlh/PMS"/>
</dbReference>
<name>A0A382D5Y4_9ZZZZ</name>
<protein>
    <recommendedName>
        <fullName evidence="4">DNA mismatch repair protein S5 domain-containing protein</fullName>
    </recommendedName>
</protein>
<sequence length="309" mass="33678">MPVIRKLTSEISALIAAGEVIERPASVVKELVENSLDAGADRIYISTSGGGIDSIVVSDNGTGINPEEVEVAFERHSTSKIYTQSDLDSISTLGFRGEALYSISSVSEVELATRARGEVKGVRIGLNNRVLISKSFAGIDYGTTISVSELFSQFPARRKFFKSESAEGNRIHSLIQKFAICNPRVAFELNQGSSRSFRTSGSGVLRDVMVAIFGISEASKMIEIAEEYDQDWQGPVVSGIIGTPDQKRSNRSRIFLFVNGRLVQSRTLSFAFEQAYKGFSPDNKFPIGAITLQVPLDEVDVNVHPAKTE</sequence>
<evidence type="ECO:0000256" key="1">
    <source>
        <dbReference type="ARBA" id="ARBA00006082"/>
    </source>
</evidence>
<dbReference type="PANTHER" id="PTHR10073:SF12">
    <property type="entry name" value="DNA MISMATCH REPAIR PROTEIN MLH1"/>
    <property type="match status" value="1"/>
</dbReference>
<evidence type="ECO:0000259" key="4">
    <source>
        <dbReference type="SMART" id="SM01340"/>
    </source>
</evidence>
<proteinExistence type="inferred from homology"/>
<feature type="domain" description="DNA mismatch repair protein S5" evidence="4">
    <location>
        <begin position="209"/>
        <end position="309"/>
    </location>
</feature>
<gene>
    <name evidence="5" type="ORF">METZ01_LOCUS186393</name>
</gene>
<dbReference type="PANTHER" id="PTHR10073">
    <property type="entry name" value="DNA MISMATCH REPAIR PROTEIN MLH, PMS, MUTL"/>
    <property type="match status" value="1"/>
</dbReference>
<dbReference type="Pfam" id="PF13589">
    <property type="entry name" value="HATPase_c_3"/>
    <property type="match status" value="1"/>
</dbReference>
<dbReference type="InterPro" id="IPR038973">
    <property type="entry name" value="MutL/Mlh/Pms-like"/>
</dbReference>
<organism evidence="5">
    <name type="scientific">marine metagenome</name>
    <dbReference type="NCBI Taxonomy" id="408172"/>
    <lineage>
        <taxon>unclassified sequences</taxon>
        <taxon>metagenomes</taxon>
        <taxon>ecological metagenomes</taxon>
    </lineage>
</organism>
<dbReference type="InterPro" id="IPR013507">
    <property type="entry name" value="DNA_mismatch_S5_2-like"/>
</dbReference>
<reference evidence="5" key="1">
    <citation type="submission" date="2018-05" db="EMBL/GenBank/DDBJ databases">
        <authorList>
            <person name="Lanie J.A."/>
            <person name="Ng W.-L."/>
            <person name="Kazmierczak K.M."/>
            <person name="Andrzejewski T.M."/>
            <person name="Davidsen T.M."/>
            <person name="Wayne K.J."/>
            <person name="Tettelin H."/>
            <person name="Glass J.I."/>
            <person name="Rusch D."/>
            <person name="Podicherti R."/>
            <person name="Tsui H.-C.T."/>
            <person name="Winkler M.E."/>
        </authorList>
    </citation>
    <scope>NUCLEOTIDE SEQUENCE</scope>
</reference>
<dbReference type="GO" id="GO:0006298">
    <property type="term" value="P:mismatch repair"/>
    <property type="evidence" value="ECO:0007669"/>
    <property type="project" value="InterPro"/>
</dbReference>
<dbReference type="InterPro" id="IPR036890">
    <property type="entry name" value="HATPase_C_sf"/>
</dbReference>
<comment type="similarity">
    <text evidence="1">Belongs to the DNA mismatch repair MutL/HexB family.</text>
</comment>
<dbReference type="SMART" id="SM01340">
    <property type="entry name" value="DNA_mis_repair"/>
    <property type="match status" value="1"/>
</dbReference>
<dbReference type="NCBIfam" id="TIGR00585">
    <property type="entry name" value="mutl"/>
    <property type="match status" value="1"/>
</dbReference>
<dbReference type="FunFam" id="3.30.565.10:FF:000003">
    <property type="entry name" value="DNA mismatch repair endonuclease MutL"/>
    <property type="match status" value="1"/>
</dbReference>
<accession>A0A382D5Y4</accession>
<dbReference type="Gene3D" id="3.30.230.10">
    <property type="match status" value="1"/>
</dbReference>
<dbReference type="InterPro" id="IPR014762">
    <property type="entry name" value="DNA_mismatch_repair_CS"/>
</dbReference>
<dbReference type="GO" id="GO:0030983">
    <property type="term" value="F:mismatched DNA binding"/>
    <property type="evidence" value="ECO:0007669"/>
    <property type="project" value="InterPro"/>
</dbReference>
<dbReference type="GO" id="GO:0016887">
    <property type="term" value="F:ATP hydrolysis activity"/>
    <property type="evidence" value="ECO:0007669"/>
    <property type="project" value="InterPro"/>
</dbReference>
<dbReference type="GO" id="GO:0140664">
    <property type="term" value="F:ATP-dependent DNA damage sensor activity"/>
    <property type="evidence" value="ECO:0007669"/>
    <property type="project" value="InterPro"/>
</dbReference>
<dbReference type="InterPro" id="IPR014721">
    <property type="entry name" value="Ribsml_uS5_D2-typ_fold_subgr"/>
</dbReference>
<dbReference type="GO" id="GO:0005524">
    <property type="term" value="F:ATP binding"/>
    <property type="evidence" value="ECO:0007669"/>
    <property type="project" value="InterPro"/>
</dbReference>
<dbReference type="Pfam" id="PF01119">
    <property type="entry name" value="DNA_mis_repair"/>
    <property type="match status" value="1"/>
</dbReference>
<keyword evidence="3" id="KW-0234">DNA repair</keyword>
<dbReference type="InterPro" id="IPR020568">
    <property type="entry name" value="Ribosomal_Su5_D2-typ_SF"/>
</dbReference>
<evidence type="ECO:0000256" key="3">
    <source>
        <dbReference type="ARBA" id="ARBA00023204"/>
    </source>
</evidence>
<evidence type="ECO:0000256" key="2">
    <source>
        <dbReference type="ARBA" id="ARBA00022763"/>
    </source>
</evidence>
<dbReference type="GO" id="GO:0032300">
    <property type="term" value="C:mismatch repair complex"/>
    <property type="evidence" value="ECO:0007669"/>
    <property type="project" value="InterPro"/>
</dbReference>